<keyword evidence="4" id="KW-0238">DNA-binding</keyword>
<dbReference type="PROSITE" id="PS50949">
    <property type="entry name" value="HTH_GNTR"/>
    <property type="match status" value="1"/>
</dbReference>
<evidence type="ECO:0000259" key="10">
    <source>
        <dbReference type="PROSITE" id="PS50949"/>
    </source>
</evidence>
<dbReference type="EMBL" id="RAHH01000012">
    <property type="protein sequence ID" value="RJT44025.1"/>
    <property type="molecule type" value="Genomic_DNA"/>
</dbReference>
<evidence type="ECO:0000256" key="2">
    <source>
        <dbReference type="ARBA" id="ARBA00022808"/>
    </source>
</evidence>
<dbReference type="OrthoDB" id="9808698at2"/>
<organism evidence="11 12">
    <name type="scientific">Rahnella woolbedingensis</name>
    <dbReference type="NCBI Taxonomy" id="1510574"/>
    <lineage>
        <taxon>Bacteria</taxon>
        <taxon>Pseudomonadati</taxon>
        <taxon>Pseudomonadota</taxon>
        <taxon>Gammaproteobacteria</taxon>
        <taxon>Enterobacterales</taxon>
        <taxon>Yersiniaceae</taxon>
        <taxon>Rahnella</taxon>
    </lineage>
</organism>
<evidence type="ECO:0000256" key="4">
    <source>
        <dbReference type="ARBA" id="ARBA00023125"/>
    </source>
</evidence>
<gene>
    <name evidence="11" type="primary">hutC</name>
    <name evidence="11" type="ORF">D6C13_11820</name>
</gene>
<dbReference type="Pfam" id="PF00392">
    <property type="entry name" value="GntR"/>
    <property type="match status" value="1"/>
</dbReference>
<dbReference type="Pfam" id="PF07702">
    <property type="entry name" value="UTRA"/>
    <property type="match status" value="1"/>
</dbReference>
<feature type="domain" description="HTH gntR-type" evidence="10">
    <location>
        <begin position="34"/>
        <end position="102"/>
    </location>
</feature>
<dbReference type="RefSeq" id="WP_120132942.1">
    <property type="nucleotide sequence ID" value="NZ_RAHH01000012.1"/>
</dbReference>
<evidence type="ECO:0000256" key="7">
    <source>
        <dbReference type="ARBA" id="ARBA00060686"/>
    </source>
</evidence>
<evidence type="ECO:0000256" key="1">
    <source>
        <dbReference type="ARBA" id="ARBA00022491"/>
    </source>
</evidence>
<sequence>MSEPTPLSQSGAAQQGVSQQTLSELAGAMSDTPAPIYQRVKQAIISQIRAGVWKPHQRVPSESELVNELGVSRMTINRALRELTSEGFLIRMQGVGTFVAEAKAYTPMLEVHNIADEIAQRGHRHDSKILVCEARLASADQALQLGIATGALLFYSQIVHYENSVPVQIEDRFVNPETAPDYLQQVLNKQTPYTYLMEIAPLTAGEHRVEAVSASDEQRELLQLNEHEPCLLIHRRTWSGSRVVTSARLIYPGSRYQLFGRFTSHG</sequence>
<dbReference type="GO" id="GO:0006547">
    <property type="term" value="P:L-histidine metabolic process"/>
    <property type="evidence" value="ECO:0007669"/>
    <property type="project" value="UniProtKB-UniRule"/>
</dbReference>
<evidence type="ECO:0000256" key="9">
    <source>
        <dbReference type="NCBIfam" id="TIGR02018"/>
    </source>
</evidence>
<evidence type="ECO:0000256" key="3">
    <source>
        <dbReference type="ARBA" id="ARBA00023015"/>
    </source>
</evidence>
<dbReference type="CDD" id="cd07377">
    <property type="entry name" value="WHTH_GntR"/>
    <property type="match status" value="1"/>
</dbReference>
<keyword evidence="12" id="KW-1185">Reference proteome</keyword>
<dbReference type="GO" id="GO:0003677">
    <property type="term" value="F:DNA binding"/>
    <property type="evidence" value="ECO:0007669"/>
    <property type="project" value="UniProtKB-UniRule"/>
</dbReference>
<dbReference type="FunFam" id="1.10.10.10:FF:000079">
    <property type="entry name" value="GntR family transcriptional regulator"/>
    <property type="match status" value="1"/>
</dbReference>
<comment type="function">
    <text evidence="6">Repressor which binds to the hutP region in the histidine utilization (hut) operon. It blocks the expression of all the hut genes in the absence of inducer.</text>
</comment>
<dbReference type="FunFam" id="3.40.1410.10:FF:000004">
    <property type="entry name" value="Histidine utilization repressor"/>
    <property type="match status" value="1"/>
</dbReference>
<dbReference type="Proteomes" id="UP000284908">
    <property type="component" value="Unassembled WGS sequence"/>
</dbReference>
<dbReference type="SUPFAM" id="SSF46785">
    <property type="entry name" value="Winged helix' DNA-binding domain"/>
    <property type="match status" value="1"/>
</dbReference>
<dbReference type="PANTHER" id="PTHR44846">
    <property type="entry name" value="MANNOSYL-D-GLYCERATE TRANSPORT/METABOLISM SYSTEM REPRESSOR MNGR-RELATED"/>
    <property type="match status" value="1"/>
</dbReference>
<dbReference type="InterPro" id="IPR036390">
    <property type="entry name" value="WH_DNA-bd_sf"/>
</dbReference>
<reference evidence="11 12" key="1">
    <citation type="submission" date="2018-09" db="EMBL/GenBank/DDBJ databases">
        <authorList>
            <person name="Le Fleche-Mateos A."/>
        </authorList>
    </citation>
    <scope>NUCLEOTIDE SEQUENCE [LARGE SCALE GENOMIC DNA]</scope>
    <source>
        <strain evidence="11 12">DSM 27399</strain>
    </source>
</reference>
<evidence type="ECO:0000313" key="12">
    <source>
        <dbReference type="Proteomes" id="UP000284908"/>
    </source>
</evidence>
<dbReference type="SMART" id="SM00345">
    <property type="entry name" value="HTH_GNTR"/>
    <property type="match status" value="1"/>
</dbReference>
<dbReference type="InterPro" id="IPR050679">
    <property type="entry name" value="Bact_HTH_transcr_reg"/>
</dbReference>
<dbReference type="SMART" id="SM00866">
    <property type="entry name" value="UTRA"/>
    <property type="match status" value="1"/>
</dbReference>
<dbReference type="PANTHER" id="PTHR44846:SF16">
    <property type="entry name" value="TRANSCRIPTIONAL REGULATOR PHNF-RELATED"/>
    <property type="match status" value="1"/>
</dbReference>
<dbReference type="NCBIfam" id="TIGR02018">
    <property type="entry name" value="his_ut_repres"/>
    <property type="match status" value="1"/>
</dbReference>
<keyword evidence="5" id="KW-0804">Transcription</keyword>
<dbReference type="Gene3D" id="1.10.10.10">
    <property type="entry name" value="Winged helix-like DNA-binding domain superfamily/Winged helix DNA-binding domain"/>
    <property type="match status" value="1"/>
</dbReference>
<evidence type="ECO:0000256" key="6">
    <source>
        <dbReference type="ARBA" id="ARBA00058362"/>
    </source>
</evidence>
<comment type="caution">
    <text evidence="11">The sequence shown here is derived from an EMBL/GenBank/DDBJ whole genome shotgun (WGS) entry which is preliminary data.</text>
</comment>
<evidence type="ECO:0000313" key="11">
    <source>
        <dbReference type="EMBL" id="RJT44025.1"/>
    </source>
</evidence>
<evidence type="ECO:0000256" key="8">
    <source>
        <dbReference type="ARBA" id="ARBA00071620"/>
    </source>
</evidence>
<evidence type="ECO:0000256" key="5">
    <source>
        <dbReference type="ARBA" id="ARBA00023163"/>
    </source>
</evidence>
<dbReference type="InterPro" id="IPR028978">
    <property type="entry name" value="Chorismate_lyase_/UTRA_dom_sf"/>
</dbReference>
<protein>
    <recommendedName>
        <fullName evidence="8 9">Histidine utilization repressor</fullName>
    </recommendedName>
</protein>
<dbReference type="GO" id="GO:0045892">
    <property type="term" value="P:negative regulation of DNA-templated transcription"/>
    <property type="evidence" value="ECO:0007669"/>
    <property type="project" value="UniProtKB-UniRule"/>
</dbReference>
<dbReference type="AlphaFoldDB" id="A0A419N8N3"/>
<proteinExistence type="predicted"/>
<dbReference type="InterPro" id="IPR036388">
    <property type="entry name" value="WH-like_DNA-bd_sf"/>
</dbReference>
<dbReference type="InterPro" id="IPR000524">
    <property type="entry name" value="Tscrpt_reg_HTH_GntR"/>
</dbReference>
<comment type="pathway">
    <text evidence="7">Amino-acid degradation; L-histidine degradation into L-glutamate [regulation].</text>
</comment>
<accession>A0A419N8N3</accession>
<dbReference type="InterPro" id="IPR011663">
    <property type="entry name" value="UTRA"/>
</dbReference>
<keyword evidence="2" id="KW-0369">Histidine metabolism</keyword>
<dbReference type="Gene3D" id="3.40.1410.10">
    <property type="entry name" value="Chorismate lyase-like"/>
    <property type="match status" value="1"/>
</dbReference>
<keyword evidence="3" id="KW-0805">Transcription regulation</keyword>
<dbReference type="GO" id="GO:0003700">
    <property type="term" value="F:DNA-binding transcription factor activity"/>
    <property type="evidence" value="ECO:0007669"/>
    <property type="project" value="UniProtKB-UniRule"/>
</dbReference>
<name>A0A419N8N3_9GAMM</name>
<dbReference type="SUPFAM" id="SSF64288">
    <property type="entry name" value="Chorismate lyase-like"/>
    <property type="match status" value="1"/>
</dbReference>
<keyword evidence="1" id="KW-0678">Repressor</keyword>
<dbReference type="InterPro" id="IPR010248">
    <property type="entry name" value="His_ut_repres"/>
</dbReference>
<dbReference type="PRINTS" id="PR00035">
    <property type="entry name" value="HTHGNTR"/>
</dbReference>